<accession>A0ABU5NWC0</accession>
<dbReference type="PANTHER" id="PTHR42834:SF1">
    <property type="entry name" value="ENDONUCLEASE_EXONUCLEASE_PHOSPHATASE FAMILY PROTEIN (AFU_ORTHOLOGUE AFUA_3G09210)"/>
    <property type="match status" value="1"/>
</dbReference>
<name>A0ABU5NWC0_9GAMM</name>
<dbReference type="PANTHER" id="PTHR42834">
    <property type="entry name" value="ENDONUCLEASE/EXONUCLEASE/PHOSPHATASE FAMILY PROTEIN (AFU_ORTHOLOGUE AFUA_3G09210)"/>
    <property type="match status" value="1"/>
</dbReference>
<keyword evidence="5" id="KW-1185">Reference proteome</keyword>
<dbReference type="NCBIfam" id="NF033681">
    <property type="entry name" value="ExeM_NucH_DNase"/>
    <property type="match status" value="1"/>
</dbReference>
<comment type="caution">
    <text evidence="4">The sequence shown here is derived from an EMBL/GenBank/DDBJ whole genome shotgun (WGS) entry which is preliminary data.</text>
</comment>
<dbReference type="Pfam" id="PF03372">
    <property type="entry name" value="Exo_endo_phos"/>
    <property type="match status" value="1"/>
</dbReference>
<dbReference type="InterPro" id="IPR005135">
    <property type="entry name" value="Endo/exonuclease/phosphatase"/>
</dbReference>
<dbReference type="CDD" id="cd04486">
    <property type="entry name" value="YhcR_OBF_like"/>
    <property type="match status" value="1"/>
</dbReference>
<proteinExistence type="predicted"/>
<feature type="domain" description="Endonuclease/exonuclease/phosphatase" evidence="3">
    <location>
        <begin position="310"/>
        <end position="576"/>
    </location>
</feature>
<evidence type="ECO:0000313" key="4">
    <source>
        <dbReference type="EMBL" id="MEA1080109.1"/>
    </source>
</evidence>
<reference evidence="4 5" key="1">
    <citation type="submission" date="2023-12" db="EMBL/GenBank/DDBJ databases">
        <title>Marinobacter qingdaonensis sp. nov., isolated from the intertidal sediment of Qingdao, PR China.</title>
        <authorList>
            <person name="Li Y."/>
        </authorList>
    </citation>
    <scope>NUCLEOTIDE SEQUENCE [LARGE SCALE GENOMIC DNA]</scope>
    <source>
        <strain evidence="4 5">ASW11-75</strain>
    </source>
</reference>
<dbReference type="Proteomes" id="UP001305746">
    <property type="component" value="Unassembled WGS sequence"/>
</dbReference>
<dbReference type="RefSeq" id="WP_322854624.1">
    <property type="nucleotide sequence ID" value="NZ_JAYDCJ010000003.1"/>
</dbReference>
<evidence type="ECO:0000259" key="3">
    <source>
        <dbReference type="Pfam" id="PF03372"/>
    </source>
</evidence>
<dbReference type="InterPro" id="IPR036691">
    <property type="entry name" value="Endo/exonu/phosph_ase_sf"/>
</dbReference>
<dbReference type="EMBL" id="JAYDCJ010000003">
    <property type="protein sequence ID" value="MEA1080109.1"/>
    <property type="molecule type" value="Genomic_DNA"/>
</dbReference>
<feature type="signal peptide" evidence="2">
    <location>
        <begin position="1"/>
        <end position="24"/>
    </location>
</feature>
<feature type="compositionally biased region" description="Basic and acidic residues" evidence="1">
    <location>
        <begin position="207"/>
        <end position="219"/>
    </location>
</feature>
<evidence type="ECO:0000256" key="2">
    <source>
        <dbReference type="SAM" id="SignalP"/>
    </source>
</evidence>
<dbReference type="SUPFAM" id="SSF56219">
    <property type="entry name" value="DNase I-like"/>
    <property type="match status" value="1"/>
</dbReference>
<keyword evidence="4" id="KW-0378">Hydrolase</keyword>
<dbReference type="GO" id="GO:0004519">
    <property type="term" value="F:endonuclease activity"/>
    <property type="evidence" value="ECO:0007669"/>
    <property type="project" value="UniProtKB-KW"/>
</dbReference>
<feature type="region of interest" description="Disordered" evidence="1">
    <location>
        <begin position="259"/>
        <end position="278"/>
    </location>
</feature>
<keyword evidence="2" id="KW-0732">Signal</keyword>
<dbReference type="Gene3D" id="3.60.10.10">
    <property type="entry name" value="Endonuclease/exonuclease/phosphatase"/>
    <property type="match status" value="1"/>
</dbReference>
<evidence type="ECO:0000256" key="1">
    <source>
        <dbReference type="SAM" id="MobiDB-lite"/>
    </source>
</evidence>
<sequence>MTTTARLILASSLLALLYTPLSRADACGQPATPIAEIQGTGDRSPLAGRTVTVEGVLTLDLRHPGGFQGFYLQQADHQVDADPRTSEAVFVYTRRPQGTAGERLRLTGTVKEYHGLTELVGIQALAVCGREALPEPLPITLPWQTPPEALENMRVRAQGPLTVIDNFRLAQYGELTLAGADQITATELHAPGPAALDLARRQREQRLLLDDGRRERDPRPVPWPPAGLTADTSLRAGDRVRDLTGVLDFRFDAWRMQPEASPTFESGNPRPPPPQRPDTPHVRVMAFNLGNYFNGDGRGQGFPTPRGADSLSQFQRQHQRLLAALQAPDPDILSLAEVENDGYGPDSAIAQLARALGPEWRVVATPGQDGDDQIRTAMLYRADRVRAEGPPQRLTTGPFRHRGRPPLSQVFRARSGDAGVRVLSVHLKSKSCRGATGAERAPGNGEGCYANQRRHSAQALVDWLARVPEPANLAGTLVTGDLNAYARETPIELFRAAGYASMTHQFQPCSAHHCPGTTYRYNGATGTLDYALASASLQPRVLAARPWKLNADEPRALGYQGRLAGDAALPWRSSDHDPVITDLRL</sequence>
<gene>
    <name evidence="4" type="ORF">U5822_05485</name>
</gene>
<keyword evidence="4" id="KW-0540">Nuclease</keyword>
<feature type="chain" id="PRO_5045804872" evidence="2">
    <location>
        <begin position="25"/>
        <end position="585"/>
    </location>
</feature>
<feature type="region of interest" description="Disordered" evidence="1">
    <location>
        <begin position="207"/>
        <end position="231"/>
    </location>
</feature>
<protein>
    <submittedName>
        <fullName evidence="4">ExeM/NucH family extracellular endonuclease</fullName>
    </submittedName>
</protein>
<organism evidence="4 5">
    <name type="scientific">Marinobacter qingdaonensis</name>
    <dbReference type="NCBI Taxonomy" id="3108486"/>
    <lineage>
        <taxon>Bacteria</taxon>
        <taxon>Pseudomonadati</taxon>
        <taxon>Pseudomonadota</taxon>
        <taxon>Gammaproteobacteria</taxon>
        <taxon>Pseudomonadales</taxon>
        <taxon>Marinobacteraceae</taxon>
        <taxon>Marinobacter</taxon>
    </lineage>
</organism>
<dbReference type="InterPro" id="IPR047971">
    <property type="entry name" value="ExeM-like"/>
</dbReference>
<keyword evidence="4" id="KW-0255">Endonuclease</keyword>
<evidence type="ECO:0000313" key="5">
    <source>
        <dbReference type="Proteomes" id="UP001305746"/>
    </source>
</evidence>